<name>A0ABN8ZIM0_RANTA</name>
<proteinExistence type="predicted"/>
<keyword evidence="3" id="KW-1185">Reference proteome</keyword>
<protein>
    <submittedName>
        <fullName evidence="2">Uncharacterized protein</fullName>
    </submittedName>
</protein>
<dbReference type="EMBL" id="OX460345">
    <property type="protein sequence ID" value="CAI9173619.1"/>
    <property type="molecule type" value="Genomic_DNA"/>
</dbReference>
<organism evidence="2 3">
    <name type="scientific">Rangifer tarandus platyrhynchus</name>
    <name type="common">Svalbard reindeer</name>
    <dbReference type="NCBI Taxonomy" id="3082113"/>
    <lineage>
        <taxon>Eukaryota</taxon>
        <taxon>Metazoa</taxon>
        <taxon>Chordata</taxon>
        <taxon>Craniata</taxon>
        <taxon>Vertebrata</taxon>
        <taxon>Euteleostomi</taxon>
        <taxon>Mammalia</taxon>
        <taxon>Eutheria</taxon>
        <taxon>Laurasiatheria</taxon>
        <taxon>Artiodactyla</taxon>
        <taxon>Ruminantia</taxon>
        <taxon>Pecora</taxon>
        <taxon>Cervidae</taxon>
        <taxon>Odocoileinae</taxon>
        <taxon>Rangifer</taxon>
    </lineage>
</organism>
<accession>A0ABN8ZIM0</accession>
<sequence length="153" mass="16844">MSYSTADVGLTCRAEPARSGPSSMRPEPRRDADVDTTATRASAHGHQGSCTVGWDAVGRDGKREGATAIPLAERVTQRRLLEMSPAPEGSERPLLLLSSPPEVCVQTHRGHLSFTERTNVTCTKWQWIFSTNYTFVTLERQSSSTFSKRGSFK</sequence>
<gene>
    <name evidence="2" type="ORF">MRATA1EN1_LOCUS22581</name>
</gene>
<evidence type="ECO:0000313" key="2">
    <source>
        <dbReference type="EMBL" id="CAI9173619.1"/>
    </source>
</evidence>
<feature type="region of interest" description="Disordered" evidence="1">
    <location>
        <begin position="1"/>
        <end position="57"/>
    </location>
</feature>
<reference evidence="2" key="1">
    <citation type="submission" date="2023-04" db="EMBL/GenBank/DDBJ databases">
        <authorList>
            <consortium name="ELIXIR-Norway"/>
        </authorList>
    </citation>
    <scope>NUCLEOTIDE SEQUENCE [LARGE SCALE GENOMIC DNA]</scope>
</reference>
<evidence type="ECO:0000256" key="1">
    <source>
        <dbReference type="SAM" id="MobiDB-lite"/>
    </source>
</evidence>
<evidence type="ECO:0000313" key="3">
    <source>
        <dbReference type="Proteomes" id="UP001176941"/>
    </source>
</evidence>
<dbReference type="Proteomes" id="UP001176941">
    <property type="component" value="Chromosome 34"/>
</dbReference>